<sequence>MATKFSISYKFRAPCRSWAFRKTSGLDVDFRYLNTDGNSFQSANAFVSNSFSSVKNQTGYDAAATFGFTKNYQGKSGNLNGVTKVGGA</sequence>
<dbReference type="EMBL" id="BMWX01000005">
    <property type="protein sequence ID" value="GGZ35248.1"/>
    <property type="molecule type" value="Genomic_DNA"/>
</dbReference>
<comment type="caution">
    <text evidence="1">The sequence shown here is derived from an EMBL/GenBank/DDBJ whole genome shotgun (WGS) entry which is preliminary data.</text>
</comment>
<proteinExistence type="predicted"/>
<protein>
    <submittedName>
        <fullName evidence="1">Uncharacterized protein</fullName>
    </submittedName>
</protein>
<keyword evidence="2" id="KW-1185">Reference proteome</keyword>
<dbReference type="AlphaFoldDB" id="A0A918Q971"/>
<reference evidence="1" key="2">
    <citation type="submission" date="2020-09" db="EMBL/GenBank/DDBJ databases">
        <authorList>
            <person name="Sun Q."/>
            <person name="Kim S."/>
        </authorList>
    </citation>
    <scope>NUCLEOTIDE SEQUENCE</scope>
    <source>
        <strain evidence="1">KCTC 12368</strain>
    </source>
</reference>
<gene>
    <name evidence="1" type="ORF">GCM10007049_30840</name>
</gene>
<evidence type="ECO:0000313" key="2">
    <source>
        <dbReference type="Proteomes" id="UP000619457"/>
    </source>
</evidence>
<name>A0A918Q971_9BACT</name>
<accession>A0A918Q971</accession>
<organism evidence="1 2">
    <name type="scientific">Echinicola pacifica</name>
    <dbReference type="NCBI Taxonomy" id="346377"/>
    <lineage>
        <taxon>Bacteria</taxon>
        <taxon>Pseudomonadati</taxon>
        <taxon>Bacteroidota</taxon>
        <taxon>Cytophagia</taxon>
        <taxon>Cytophagales</taxon>
        <taxon>Cyclobacteriaceae</taxon>
        <taxon>Echinicola</taxon>
    </lineage>
</organism>
<reference evidence="1" key="1">
    <citation type="journal article" date="2014" name="Int. J. Syst. Evol. Microbiol.">
        <title>Complete genome sequence of Corynebacterium casei LMG S-19264T (=DSM 44701T), isolated from a smear-ripened cheese.</title>
        <authorList>
            <consortium name="US DOE Joint Genome Institute (JGI-PGF)"/>
            <person name="Walter F."/>
            <person name="Albersmeier A."/>
            <person name="Kalinowski J."/>
            <person name="Ruckert C."/>
        </authorList>
    </citation>
    <scope>NUCLEOTIDE SEQUENCE</scope>
    <source>
        <strain evidence="1">KCTC 12368</strain>
    </source>
</reference>
<evidence type="ECO:0000313" key="1">
    <source>
        <dbReference type="EMBL" id="GGZ35248.1"/>
    </source>
</evidence>
<dbReference type="Proteomes" id="UP000619457">
    <property type="component" value="Unassembled WGS sequence"/>
</dbReference>